<feature type="region of interest" description="Disordered" evidence="1">
    <location>
        <begin position="201"/>
        <end position="224"/>
    </location>
</feature>
<feature type="signal peptide" evidence="2">
    <location>
        <begin position="1"/>
        <end position="35"/>
    </location>
</feature>
<keyword evidence="2" id="KW-0732">Signal</keyword>
<sequence length="224" mass="24788">MVKKASMEMRSMISKHLIIYVLSAVSLLFSSNAHAYCFEEAGQLYGINPMVLRSIAGVESGNKPDAVGKNTNGSYDVGLMQINTIWKSTLGQERWKHLGDACYNTKTGAWILAACISKYGYNWRAVGCYNSQTPEKSEIYAKKVFEKLERLKNGKEPQPLDSKVEAAIEAHILELAAATQEGRKVPKKKVLKFVPYTRLPKAKLHQPPPAPAGEPSAPVPVPWQ</sequence>
<dbReference type="InterPro" id="IPR008258">
    <property type="entry name" value="Transglycosylase_SLT_dom_1"/>
</dbReference>
<reference evidence="5" key="1">
    <citation type="submission" date="2017-02" db="EMBL/GenBank/DDBJ databases">
        <authorList>
            <person name="Varghese N."/>
            <person name="Submissions S."/>
        </authorList>
    </citation>
    <scope>NUCLEOTIDE SEQUENCE [LARGE SCALE GENOMIC DNA]</scope>
    <source>
        <strain evidence="5">ATCC BAA-34</strain>
    </source>
</reference>
<evidence type="ECO:0000259" key="3">
    <source>
        <dbReference type="Pfam" id="PF01464"/>
    </source>
</evidence>
<feature type="domain" description="Transglycosylase SLT" evidence="3">
    <location>
        <begin position="37"/>
        <end position="131"/>
    </location>
</feature>
<feature type="chain" id="PRO_5010541860" evidence="2">
    <location>
        <begin position="36"/>
        <end position="224"/>
    </location>
</feature>
<dbReference type="Gene3D" id="1.10.530.10">
    <property type="match status" value="1"/>
</dbReference>
<dbReference type="EMBL" id="FUWR01000003">
    <property type="protein sequence ID" value="SJZ53369.1"/>
    <property type="molecule type" value="Genomic_DNA"/>
</dbReference>
<dbReference type="AlphaFoldDB" id="A0A1T4LF32"/>
<evidence type="ECO:0000313" key="4">
    <source>
        <dbReference type="EMBL" id="SJZ53369.1"/>
    </source>
</evidence>
<dbReference type="Pfam" id="PF01464">
    <property type="entry name" value="SLT"/>
    <property type="match status" value="1"/>
</dbReference>
<gene>
    <name evidence="4" type="ORF">SAMN02745119_00876</name>
</gene>
<accession>A0A1T4LF32</accession>
<feature type="compositionally biased region" description="Pro residues" evidence="1">
    <location>
        <begin position="206"/>
        <end position="224"/>
    </location>
</feature>
<dbReference type="SUPFAM" id="SSF53955">
    <property type="entry name" value="Lysozyme-like"/>
    <property type="match status" value="1"/>
</dbReference>
<dbReference type="STRING" id="115783.SAMN02745119_00876"/>
<protein>
    <submittedName>
        <fullName evidence="4">Transglycosylase SLT domain-containing protein</fullName>
    </submittedName>
</protein>
<name>A0A1T4LF32_9BACT</name>
<dbReference type="Proteomes" id="UP000190102">
    <property type="component" value="Unassembled WGS sequence"/>
</dbReference>
<evidence type="ECO:0000256" key="2">
    <source>
        <dbReference type="SAM" id="SignalP"/>
    </source>
</evidence>
<organism evidence="4 5">
    <name type="scientific">Trichlorobacter thiogenes</name>
    <dbReference type="NCBI Taxonomy" id="115783"/>
    <lineage>
        <taxon>Bacteria</taxon>
        <taxon>Pseudomonadati</taxon>
        <taxon>Thermodesulfobacteriota</taxon>
        <taxon>Desulfuromonadia</taxon>
        <taxon>Geobacterales</taxon>
        <taxon>Geobacteraceae</taxon>
        <taxon>Trichlorobacter</taxon>
    </lineage>
</organism>
<evidence type="ECO:0000313" key="5">
    <source>
        <dbReference type="Proteomes" id="UP000190102"/>
    </source>
</evidence>
<dbReference type="InterPro" id="IPR023346">
    <property type="entry name" value="Lysozyme-like_dom_sf"/>
</dbReference>
<evidence type="ECO:0000256" key="1">
    <source>
        <dbReference type="SAM" id="MobiDB-lite"/>
    </source>
</evidence>
<dbReference type="CDD" id="cd13400">
    <property type="entry name" value="LT_IagB-like"/>
    <property type="match status" value="1"/>
</dbReference>
<keyword evidence="5" id="KW-1185">Reference proteome</keyword>
<proteinExistence type="predicted"/>